<proteinExistence type="predicted"/>
<protein>
    <recommendedName>
        <fullName evidence="3">24 kDa family member</fullName>
    </recommendedName>
</protein>
<reference evidence="2" key="1">
    <citation type="journal article" date="2016" name="Ticks Tick Borne Dis.">
        <title>De novo assembly and annotation of the salivary gland transcriptome of Rhipicephalus appendiculatus male and female ticks during blood feeding.</title>
        <authorList>
            <person name="de Castro M.H."/>
            <person name="de Klerk D."/>
            <person name="Pienaar R."/>
            <person name="Latif A.A."/>
            <person name="Rees D.J."/>
            <person name="Mans B.J."/>
        </authorList>
    </citation>
    <scope>NUCLEOTIDE SEQUENCE</scope>
    <source>
        <tissue evidence="2">Salivary glands</tissue>
    </source>
</reference>
<evidence type="ECO:0000256" key="1">
    <source>
        <dbReference type="SAM" id="SignalP"/>
    </source>
</evidence>
<name>A0A131Z2D2_RHIAP</name>
<organism evidence="2">
    <name type="scientific">Rhipicephalus appendiculatus</name>
    <name type="common">Brown ear tick</name>
    <dbReference type="NCBI Taxonomy" id="34631"/>
    <lineage>
        <taxon>Eukaryota</taxon>
        <taxon>Metazoa</taxon>
        <taxon>Ecdysozoa</taxon>
        <taxon>Arthropoda</taxon>
        <taxon>Chelicerata</taxon>
        <taxon>Arachnida</taxon>
        <taxon>Acari</taxon>
        <taxon>Parasitiformes</taxon>
        <taxon>Ixodida</taxon>
        <taxon>Ixodoidea</taxon>
        <taxon>Ixodidae</taxon>
        <taxon>Rhipicephalinae</taxon>
        <taxon>Rhipicephalus</taxon>
        <taxon>Rhipicephalus</taxon>
    </lineage>
</organism>
<dbReference type="AlphaFoldDB" id="A0A131Z2D2"/>
<evidence type="ECO:0000313" key="2">
    <source>
        <dbReference type="EMBL" id="JAP84281.1"/>
    </source>
</evidence>
<feature type="signal peptide" evidence="1">
    <location>
        <begin position="1"/>
        <end position="19"/>
    </location>
</feature>
<evidence type="ECO:0008006" key="3">
    <source>
        <dbReference type="Google" id="ProtNLM"/>
    </source>
</evidence>
<keyword evidence="1" id="KW-0732">Signal</keyword>
<sequence length="836" mass="95700">MKAFVSFLGAVLYLATCYGYEVVEVSTLRSTHDSACDAARFEPQRQLCDDTFKLNIPHNHGDMKFVCAVIGKYKMCLANAIEATGCDNKEFLIKQLQPMQQYIQENHIECIPEVNASSPSRLPTGYRAKLDLCTRDKAWETQFLCAKKFHTKLRKIEDDKEVESHQICRSLSRYYSCLNTVLHSESCEEDTELMMHMEYFPKVLTQKYREMCYAELKLTAMNVAKRLEGYTQDHTCQEEDATKEFFACGLLFNEIVSHNPSQDRICVAYQNFENCTKVIAKDLHCNIGSEFNTHSMHVMNVLLGQYEKYCKNFIISTPKPGVVNITTKSPAGCVEDQFMEKYFECGLLYIYNLRDAMYGDNPQHKDQVCETIKRHNLCLDELKKSSSCSSLPEIQASLDYLTNELHQAPGMQCPTKAQYKRSGKIRFRTSEQKCLVREYAGTFFTCGTIFLMNTYPNPPSKDEDCRHYNQYLKCYSLLIPCTQQSDIKAAIGKFSDVLTEGYPDKCKGTKFTDTCDKLVLIKNFFSCGLTYYQSYNEFGATYLVSQPHICKLLEDFHNCSYESVFKNKPNCKETAPLFDNIKVVKDFIAKMFNKKHNSDCKAPADKDKRRVYLGLERQTTCDQFKAIKKLVLCGVTFHRMLVALGNGTQGKDNRTEVCPLVKEMKYCMYSATHDSGCSDALFLNTEISVLKKYMLMEFEDTCNALPSSEDQEFKVYRQACELKEFTHEWESCDSAMEDDISLFYKNGSAVRNTAISNRVRRRLCTDLVGYRKCLNDSADKHHCSAVAPQVAEMSNELFDRLGLIYCSGCSRRTSAWVLMALASATSWLTRLSANRS</sequence>
<accession>A0A131Z2D2</accession>
<dbReference type="EMBL" id="GEDV01004276">
    <property type="protein sequence ID" value="JAP84281.1"/>
    <property type="molecule type" value="Transcribed_RNA"/>
</dbReference>
<feature type="chain" id="PRO_5007286502" description="24 kDa family member" evidence="1">
    <location>
        <begin position="20"/>
        <end position="836"/>
    </location>
</feature>